<dbReference type="Proteomes" id="UP000321412">
    <property type="component" value="Unassembled WGS sequence"/>
</dbReference>
<dbReference type="GO" id="GO:0005886">
    <property type="term" value="C:plasma membrane"/>
    <property type="evidence" value="ECO:0007669"/>
    <property type="project" value="UniProtKB-SubCell"/>
</dbReference>
<keyword evidence="6 9" id="KW-1133">Transmembrane helix</keyword>
<dbReference type="PANTHER" id="PTHR30625:SF15">
    <property type="entry name" value="BIOPOLYMER TRANSPORT PROTEIN EXBB"/>
    <property type="match status" value="1"/>
</dbReference>
<keyword evidence="7 9" id="KW-0472">Membrane</keyword>
<dbReference type="AlphaFoldDB" id="A0A5C6X457"/>
<evidence type="ECO:0000259" key="10">
    <source>
        <dbReference type="Pfam" id="PF01618"/>
    </source>
</evidence>
<organism evidence="11 12">
    <name type="scientific">Lujinxingia vulgaris</name>
    <dbReference type="NCBI Taxonomy" id="2600176"/>
    <lineage>
        <taxon>Bacteria</taxon>
        <taxon>Deltaproteobacteria</taxon>
        <taxon>Bradymonadales</taxon>
        <taxon>Lujinxingiaceae</taxon>
        <taxon>Lujinxingia</taxon>
    </lineage>
</organism>
<feature type="domain" description="MotA/TolQ/ExbB proton channel" evidence="10">
    <location>
        <begin position="84"/>
        <end position="195"/>
    </location>
</feature>
<evidence type="ECO:0000256" key="7">
    <source>
        <dbReference type="ARBA" id="ARBA00023136"/>
    </source>
</evidence>
<dbReference type="InterPro" id="IPR050790">
    <property type="entry name" value="ExbB/TolQ_transport"/>
</dbReference>
<dbReference type="InterPro" id="IPR002898">
    <property type="entry name" value="MotA_ExbB_proton_chnl"/>
</dbReference>
<proteinExistence type="inferred from homology"/>
<evidence type="ECO:0000313" key="12">
    <source>
        <dbReference type="Proteomes" id="UP000321412"/>
    </source>
</evidence>
<evidence type="ECO:0000256" key="8">
    <source>
        <dbReference type="RuleBase" id="RU004057"/>
    </source>
</evidence>
<comment type="caution">
    <text evidence="11">The sequence shown here is derived from an EMBL/GenBank/DDBJ whole genome shotgun (WGS) entry which is preliminary data.</text>
</comment>
<evidence type="ECO:0000256" key="3">
    <source>
        <dbReference type="ARBA" id="ARBA00022475"/>
    </source>
</evidence>
<dbReference type="EMBL" id="VOSM01000005">
    <property type="protein sequence ID" value="TXD36605.1"/>
    <property type="molecule type" value="Genomic_DNA"/>
</dbReference>
<evidence type="ECO:0000256" key="4">
    <source>
        <dbReference type="ARBA" id="ARBA00022692"/>
    </source>
</evidence>
<protein>
    <submittedName>
        <fullName evidence="11">MotA/TolQ/ExbB proton channel family protein</fullName>
    </submittedName>
</protein>
<keyword evidence="12" id="KW-1185">Reference proteome</keyword>
<evidence type="ECO:0000313" key="11">
    <source>
        <dbReference type="EMBL" id="TXD36605.1"/>
    </source>
</evidence>
<keyword evidence="3" id="KW-1003">Cell membrane</keyword>
<accession>A0A5C6X457</accession>
<evidence type="ECO:0000256" key="9">
    <source>
        <dbReference type="SAM" id="Phobius"/>
    </source>
</evidence>
<evidence type="ECO:0000256" key="6">
    <source>
        <dbReference type="ARBA" id="ARBA00022989"/>
    </source>
</evidence>
<gene>
    <name evidence="11" type="ORF">FRC98_12270</name>
</gene>
<dbReference type="Pfam" id="PF01618">
    <property type="entry name" value="MotA_ExbB"/>
    <property type="match status" value="1"/>
</dbReference>
<evidence type="ECO:0000256" key="5">
    <source>
        <dbReference type="ARBA" id="ARBA00022927"/>
    </source>
</evidence>
<feature type="transmembrane region" description="Helical" evidence="9">
    <location>
        <begin position="20"/>
        <end position="39"/>
    </location>
</feature>
<dbReference type="OrthoDB" id="4045at2"/>
<sequence length="235" mass="24925">MTSTEAMRAAMTLGELMTNGGWAMAPIYACSALMVAIFVKKALEFRAQRLGQVQWLGEVLEAIDEGDMAGARERARGSVHPVGRVIDAMLETFERRPDRVEAEAARCGSLELQRLEKNVGALSFIAQVAPLLGLLGTVVGMVELFIGMQGAGAAMVDAQLLASGIWKALLTTAAGLMVAVPSLAGYTFLNARTDGFRLTLSDAISQVLTALPLPQTDPGQKRPVPTLVREAADAV</sequence>
<dbReference type="PANTHER" id="PTHR30625">
    <property type="entry name" value="PROTEIN TOLQ"/>
    <property type="match status" value="1"/>
</dbReference>
<keyword evidence="5 8" id="KW-0653">Protein transport</keyword>
<comment type="subcellular location">
    <subcellularLocation>
        <location evidence="1">Cell membrane</location>
        <topology evidence="1">Multi-pass membrane protein</topology>
    </subcellularLocation>
    <subcellularLocation>
        <location evidence="8">Membrane</location>
        <topology evidence="8">Multi-pass membrane protein</topology>
    </subcellularLocation>
</comment>
<keyword evidence="2 8" id="KW-0813">Transport</keyword>
<evidence type="ECO:0000256" key="2">
    <source>
        <dbReference type="ARBA" id="ARBA00022448"/>
    </source>
</evidence>
<feature type="transmembrane region" description="Helical" evidence="9">
    <location>
        <begin position="168"/>
        <end position="189"/>
    </location>
</feature>
<feature type="transmembrane region" description="Helical" evidence="9">
    <location>
        <begin position="124"/>
        <end position="148"/>
    </location>
</feature>
<reference evidence="11 12" key="1">
    <citation type="submission" date="2019-08" db="EMBL/GenBank/DDBJ databases">
        <title>Bradymonadales sp. TMQ4.</title>
        <authorList>
            <person name="Liang Q."/>
        </authorList>
    </citation>
    <scope>NUCLEOTIDE SEQUENCE [LARGE SCALE GENOMIC DNA]</scope>
    <source>
        <strain evidence="11 12">TMQ4</strain>
    </source>
</reference>
<keyword evidence="4 9" id="KW-0812">Transmembrane</keyword>
<name>A0A5C6X457_9DELT</name>
<evidence type="ECO:0000256" key="1">
    <source>
        <dbReference type="ARBA" id="ARBA00004651"/>
    </source>
</evidence>
<dbReference type="GO" id="GO:0017038">
    <property type="term" value="P:protein import"/>
    <property type="evidence" value="ECO:0007669"/>
    <property type="project" value="TreeGrafter"/>
</dbReference>
<comment type="similarity">
    <text evidence="8">Belongs to the exbB/tolQ family.</text>
</comment>